<keyword evidence="1 3" id="KW-0853">WD repeat</keyword>
<feature type="repeat" description="WD" evidence="3">
    <location>
        <begin position="1373"/>
        <end position="1415"/>
    </location>
</feature>
<dbReference type="EMBL" id="JAJAGQ010000008">
    <property type="protein sequence ID" value="KAJ8555843.1"/>
    <property type="molecule type" value="Genomic_DNA"/>
</dbReference>
<protein>
    <recommendedName>
        <fullName evidence="6">Protein kinase domain-containing protein</fullName>
    </recommendedName>
</protein>
<keyword evidence="4" id="KW-0175">Coiled coil</keyword>
<dbReference type="InterPro" id="IPR019775">
    <property type="entry name" value="WD40_repeat_CS"/>
</dbReference>
<feature type="region of interest" description="Disordered" evidence="5">
    <location>
        <begin position="182"/>
        <end position="204"/>
    </location>
</feature>
<feature type="coiled-coil region" evidence="4">
    <location>
        <begin position="1169"/>
        <end position="1196"/>
    </location>
</feature>
<feature type="compositionally biased region" description="Gly residues" evidence="5">
    <location>
        <begin position="194"/>
        <end position="204"/>
    </location>
</feature>
<evidence type="ECO:0000256" key="5">
    <source>
        <dbReference type="SAM" id="MobiDB-lite"/>
    </source>
</evidence>
<feature type="repeat" description="WD" evidence="3">
    <location>
        <begin position="1502"/>
        <end position="1542"/>
    </location>
</feature>
<dbReference type="Gene3D" id="2.130.10.10">
    <property type="entry name" value="YVTN repeat-like/Quinoprotein amine dehydrogenase"/>
    <property type="match status" value="1"/>
</dbReference>
<evidence type="ECO:0000256" key="3">
    <source>
        <dbReference type="PROSITE-ProRule" id="PRU00221"/>
    </source>
</evidence>
<dbReference type="PANTHER" id="PTHR44218:SF6">
    <property type="entry name" value="PROTEIN SUPPRESSOR OF PHYA-105 1"/>
    <property type="match status" value="1"/>
</dbReference>
<dbReference type="InterPro" id="IPR000719">
    <property type="entry name" value="Prot_kinase_dom"/>
</dbReference>
<feature type="region of interest" description="Disordered" evidence="5">
    <location>
        <begin position="405"/>
        <end position="424"/>
    </location>
</feature>
<dbReference type="PRINTS" id="PR00320">
    <property type="entry name" value="GPROTEINBRPT"/>
</dbReference>
<dbReference type="SUPFAM" id="SSF50978">
    <property type="entry name" value="WD40 repeat-like"/>
    <property type="match status" value="1"/>
</dbReference>
<dbReference type="PROSITE" id="PS00678">
    <property type="entry name" value="WD_REPEATS_1"/>
    <property type="match status" value="2"/>
</dbReference>
<evidence type="ECO:0000259" key="6">
    <source>
        <dbReference type="SMART" id="SM00220"/>
    </source>
</evidence>
<feature type="coiled-coil region" evidence="4">
    <location>
        <begin position="93"/>
        <end position="141"/>
    </location>
</feature>
<keyword evidence="2" id="KW-0677">Repeat</keyword>
<accession>A0A9Q1RGJ1</accession>
<comment type="caution">
    <text evidence="7">The sequence shown here is derived from an EMBL/GenBank/DDBJ whole genome shotgun (WGS) entry which is preliminary data.</text>
</comment>
<dbReference type="Gene3D" id="1.10.510.10">
    <property type="entry name" value="Transferase(Phosphotransferase) domain 1"/>
    <property type="match status" value="1"/>
</dbReference>
<dbReference type="SUPFAM" id="SSF56112">
    <property type="entry name" value="Protein kinase-like (PK-like)"/>
    <property type="match status" value="1"/>
</dbReference>
<dbReference type="GO" id="GO:0009640">
    <property type="term" value="P:photomorphogenesis"/>
    <property type="evidence" value="ECO:0007669"/>
    <property type="project" value="InterPro"/>
</dbReference>
<proteinExistence type="predicted"/>
<dbReference type="SMART" id="SM00220">
    <property type="entry name" value="S_TKc"/>
    <property type="match status" value="1"/>
</dbReference>
<sequence>MSTETKPVITSLTRSTWSSELKPVVSSSISEAASIPELITYLKLAFRDKEFSLVERILIDREKQLREEIENLKRYIDFVKTGRDLVDKDQGLVDLEKKQLKDMERKCEELKNERDEAEANLKAYMEKFKELEGRMLLLEKDAAKKCAVDVSVIQKLVEDLEAEEEEDVVEVNCLVSGAAEEQVSPRVSVDSTGNGSGKSGGEGSGNTNFVSAKMILANCPDAESLHPMPSACGSAPVNSNVSNIGKKICSEKADPLPVNLACENRAPIIDLSACEAGACVKSNLNTVSGRAGSSTVVHISDSDDETAKACISNSNGDRNLTVPHKIKEEDIKETPFSKRKRILSESDNCGSFSFGKQKIRSIQELDRDGKLSFAHENSHKTVFVRCDDKDGGKYYSQLSSRTDLHKLDGMGDDSSSDSDDPLSDKSMNMLIKRITKPKLFSSEDDLRSSFEKDPELCMNAICALYRQNISPNNSSKGLHFTKSQGLSQSDKISIAALGEYLVDGDPENKLRKAVEEVSPIKSLPPPPPLFLSHKNLYYILIKQPLLFPFFFPWLTIFTSLPYRFSVSPFKIVLLKHLIKLEHIDVMDEAVDEAIGDEMNGLDAIDGRQLRSKESDYTLRSGNSNMLQSHEVVTLGEGDHYQSTPNLFTDILDGRNLDRIGSSEHASASPRCMNDAGVMVEELTLRNYNGKNLAVVGTLGNKETMQVRPSQWFYQLAGGSACASSHGEAAYRDRCRASSGLWEEEGDTLFTGLLNQKTVNENHNLDGENLQNNGDKAVLNSVLPSSEGIRTKIFSKSGFSEYIVKSTLKGKGIICKTQLPRVSASESKGQIHPQCPNAFPTIASVDAFVSPFQGISEMGCSVNPNVYQDGIGLRERMKAGGYKLNKDEGLYIFKQVLGLVDFAHSQGIIVQDLRPSCFKLLRSNQVVYIGTSVRTQLSEGVSQSEHNQKERSSAGKYISSLIDPRVKKQKLGEDTHLKRKWPQYPFKSGHKFACTNTKLNAAQGYGDEANEEDCLKTEPNNPSKFRLPQPSIMSKSLLTSMSIKLEEKWYTSPEQFSEGGCTFSSNIYCLGVLLFELLSSFDCEKSHAAAMLDLRHRILPSCFLSEHPKEAGFCLWLLHPEASARPSTREILQSEVIAGIKELAGDVSLSSIHEEESESELLLYFIMSLKDQKQKDATKLVEELKSIESDVQEVQRRQSRAFFPSSHQESLVSWENRFIQKGASSSDVYPKLPPVCENETRLIKNIRQLESAYFSMRSNIQPSAEVSLVRRTEESFNHQENCVLTGNDKKKNRPTDQLGGFFDGLCKYGRYSKFRVRGILRNADLNNSANVICSLSFDRDEEYLAAGGVSKKIKVFEYHALFDDSVDIYYPILEMSNKSMLSCICWNSYIRNYLATTDYDGAVKLWDASTGQAFLHLTEHNERAWSVDFSRVDPTKLVSGSDDHLVKLWSINQKNSVCTIRNKANVCCVQFSPESSHFLAYSSADYKTYCYDLRNTSVPWCILAGHEKAVSYAKFLDAETLISASTDNSLKIWDLNKTNSSSYSADACVLTLKGHTNEKNFVGLSVNNGYITCGSETNEVFAYYKSLPMPITSHKFGTIDPISGRETDEDNGQFVSSVCWRQKSNTVLAANSSGCIKLLEMV</sequence>
<evidence type="ECO:0000313" key="7">
    <source>
        <dbReference type="EMBL" id="KAJ8555843.1"/>
    </source>
</evidence>
<feature type="compositionally biased region" description="Acidic residues" evidence="5">
    <location>
        <begin position="410"/>
        <end position="421"/>
    </location>
</feature>
<dbReference type="InterPro" id="IPR044630">
    <property type="entry name" value="SPA1/2/3/4"/>
</dbReference>
<organism evidence="7 8">
    <name type="scientific">Anisodus acutangulus</name>
    <dbReference type="NCBI Taxonomy" id="402998"/>
    <lineage>
        <taxon>Eukaryota</taxon>
        <taxon>Viridiplantae</taxon>
        <taxon>Streptophyta</taxon>
        <taxon>Embryophyta</taxon>
        <taxon>Tracheophyta</taxon>
        <taxon>Spermatophyta</taxon>
        <taxon>Magnoliopsida</taxon>
        <taxon>eudicotyledons</taxon>
        <taxon>Gunneridae</taxon>
        <taxon>Pentapetalae</taxon>
        <taxon>asterids</taxon>
        <taxon>lamiids</taxon>
        <taxon>Solanales</taxon>
        <taxon>Solanaceae</taxon>
        <taxon>Solanoideae</taxon>
        <taxon>Hyoscyameae</taxon>
        <taxon>Anisodus</taxon>
    </lineage>
</organism>
<dbReference type="InterPro" id="IPR011009">
    <property type="entry name" value="Kinase-like_dom_sf"/>
</dbReference>
<dbReference type="Proteomes" id="UP001152561">
    <property type="component" value="Unassembled WGS sequence"/>
</dbReference>
<dbReference type="SMART" id="SM00320">
    <property type="entry name" value="WD40"/>
    <property type="match status" value="7"/>
</dbReference>
<reference evidence="8" key="1">
    <citation type="journal article" date="2023" name="Proc. Natl. Acad. Sci. U.S.A.">
        <title>Genomic and structural basis for evolution of tropane alkaloid biosynthesis.</title>
        <authorList>
            <person name="Wanga Y.-J."/>
            <person name="Taina T."/>
            <person name="Yua J.-Y."/>
            <person name="Lia J."/>
            <person name="Xua B."/>
            <person name="Chenc J."/>
            <person name="D'Auriad J.C."/>
            <person name="Huanga J.-P."/>
            <person name="Huanga S.-X."/>
        </authorList>
    </citation>
    <scope>NUCLEOTIDE SEQUENCE [LARGE SCALE GENOMIC DNA]</scope>
    <source>
        <strain evidence="8">cv. KIB-2019</strain>
    </source>
</reference>
<evidence type="ECO:0000256" key="4">
    <source>
        <dbReference type="SAM" id="Coils"/>
    </source>
</evidence>
<dbReference type="InterPro" id="IPR015943">
    <property type="entry name" value="WD40/YVTN_repeat-like_dom_sf"/>
</dbReference>
<dbReference type="Pfam" id="PF00400">
    <property type="entry name" value="WD40"/>
    <property type="match status" value="2"/>
</dbReference>
<dbReference type="GO" id="GO:0004672">
    <property type="term" value="F:protein kinase activity"/>
    <property type="evidence" value="ECO:0007669"/>
    <property type="project" value="InterPro"/>
</dbReference>
<gene>
    <name evidence="7" type="ORF">K7X08_013339</name>
</gene>
<dbReference type="InterPro" id="IPR001680">
    <property type="entry name" value="WD40_rpt"/>
</dbReference>
<dbReference type="PANTHER" id="PTHR44218">
    <property type="entry name" value="PROTEIN SPA1-RELATED 2"/>
    <property type="match status" value="1"/>
</dbReference>
<keyword evidence="8" id="KW-1185">Reference proteome</keyword>
<dbReference type="PROSITE" id="PS50294">
    <property type="entry name" value="WD_REPEATS_REGION"/>
    <property type="match status" value="1"/>
</dbReference>
<feature type="repeat" description="WD" evidence="3">
    <location>
        <begin position="1416"/>
        <end position="1458"/>
    </location>
</feature>
<dbReference type="InterPro" id="IPR036322">
    <property type="entry name" value="WD40_repeat_dom_sf"/>
</dbReference>
<evidence type="ECO:0000256" key="1">
    <source>
        <dbReference type="ARBA" id="ARBA00022574"/>
    </source>
</evidence>
<dbReference type="PROSITE" id="PS50082">
    <property type="entry name" value="WD_REPEATS_2"/>
    <property type="match status" value="3"/>
</dbReference>
<feature type="domain" description="Protein kinase" evidence="6">
    <location>
        <begin position="787"/>
        <end position="1136"/>
    </location>
</feature>
<evidence type="ECO:0000256" key="2">
    <source>
        <dbReference type="ARBA" id="ARBA00022737"/>
    </source>
</evidence>
<evidence type="ECO:0000313" key="8">
    <source>
        <dbReference type="Proteomes" id="UP001152561"/>
    </source>
</evidence>
<name>A0A9Q1RGJ1_9SOLA</name>
<dbReference type="GO" id="GO:0005524">
    <property type="term" value="F:ATP binding"/>
    <property type="evidence" value="ECO:0007669"/>
    <property type="project" value="InterPro"/>
</dbReference>
<dbReference type="OrthoDB" id="273771at2759"/>
<dbReference type="InterPro" id="IPR020472">
    <property type="entry name" value="WD40_PAC1"/>
</dbReference>